<dbReference type="InterPro" id="IPR032675">
    <property type="entry name" value="LRR_dom_sf"/>
</dbReference>
<evidence type="ECO:0000256" key="7">
    <source>
        <dbReference type="ARBA" id="ARBA00022777"/>
    </source>
</evidence>
<evidence type="ECO:0000256" key="11">
    <source>
        <dbReference type="SAM" id="SignalP"/>
    </source>
</evidence>
<dbReference type="Proteomes" id="UP000000763">
    <property type="component" value="Chromosome 5"/>
</dbReference>
<evidence type="ECO:0000256" key="1">
    <source>
        <dbReference type="ARBA" id="ARBA00012513"/>
    </source>
</evidence>
<gene>
    <name evidence="12" type="primary">OSJNBa0075J06.13</name>
</gene>
<evidence type="ECO:0000256" key="6">
    <source>
        <dbReference type="ARBA" id="ARBA00022737"/>
    </source>
</evidence>
<keyword evidence="7" id="KW-0418">Kinase</keyword>
<dbReference type="GO" id="GO:0004674">
    <property type="term" value="F:protein serine/threonine kinase activity"/>
    <property type="evidence" value="ECO:0007669"/>
    <property type="project" value="UniProtKB-KW"/>
</dbReference>
<keyword evidence="2" id="KW-0723">Serine/threonine-protein kinase</keyword>
<comment type="catalytic activity">
    <reaction evidence="9">
        <text>L-threonyl-[protein] + ATP = O-phospho-L-threonyl-[protein] + ADP + H(+)</text>
        <dbReference type="Rhea" id="RHEA:46608"/>
        <dbReference type="Rhea" id="RHEA-COMP:11060"/>
        <dbReference type="Rhea" id="RHEA-COMP:11605"/>
        <dbReference type="ChEBI" id="CHEBI:15378"/>
        <dbReference type="ChEBI" id="CHEBI:30013"/>
        <dbReference type="ChEBI" id="CHEBI:30616"/>
        <dbReference type="ChEBI" id="CHEBI:61977"/>
        <dbReference type="ChEBI" id="CHEBI:456216"/>
        <dbReference type="EC" id="2.7.11.1"/>
    </reaction>
</comment>
<name>Q6F2N8_ORYSJ</name>
<dbReference type="FunFam" id="3.80.10.10:FF:000041">
    <property type="entry name" value="LRR receptor-like serine/threonine-protein kinase ERECTA"/>
    <property type="match status" value="1"/>
</dbReference>
<keyword evidence="5 11" id="KW-0732">Signal</keyword>
<evidence type="ECO:0000256" key="9">
    <source>
        <dbReference type="ARBA" id="ARBA00047899"/>
    </source>
</evidence>
<dbReference type="Gene3D" id="3.80.10.10">
    <property type="entry name" value="Ribonuclease Inhibitor"/>
    <property type="match status" value="1"/>
</dbReference>
<protein>
    <recommendedName>
        <fullName evidence="1">non-specific serine/threonine protein kinase</fullName>
        <ecNumber evidence="1">2.7.11.1</ecNumber>
    </recommendedName>
</protein>
<evidence type="ECO:0000313" key="12">
    <source>
        <dbReference type="EMBL" id="AAT73687.1"/>
    </source>
</evidence>
<dbReference type="AlphaFoldDB" id="Q6F2N8"/>
<keyword evidence="3" id="KW-0433">Leucine-rich repeat</keyword>
<reference evidence="13" key="2">
    <citation type="journal article" date="2008" name="Nucleic Acids Res.">
        <title>The rice annotation project database (RAP-DB): 2008 update.</title>
        <authorList>
            <consortium name="The rice annotation project (RAP)"/>
        </authorList>
    </citation>
    <scope>GENOME REANNOTATION</scope>
    <source>
        <strain evidence="13">cv. Nipponbare</strain>
    </source>
</reference>
<organism evidence="12 13">
    <name type="scientific">Oryza sativa subsp. japonica</name>
    <name type="common">Rice</name>
    <dbReference type="NCBI Taxonomy" id="39947"/>
    <lineage>
        <taxon>Eukaryota</taxon>
        <taxon>Viridiplantae</taxon>
        <taxon>Streptophyta</taxon>
        <taxon>Embryophyta</taxon>
        <taxon>Tracheophyta</taxon>
        <taxon>Spermatophyta</taxon>
        <taxon>Magnoliopsida</taxon>
        <taxon>Liliopsida</taxon>
        <taxon>Poales</taxon>
        <taxon>Poaceae</taxon>
        <taxon>BOP clade</taxon>
        <taxon>Oryzoideae</taxon>
        <taxon>Oryzeae</taxon>
        <taxon>Oryzinae</taxon>
        <taxon>Oryza</taxon>
        <taxon>Oryza sativa</taxon>
    </lineage>
</organism>
<dbReference type="PANTHER" id="PTHR48006">
    <property type="entry name" value="LEUCINE-RICH REPEAT-CONTAINING PROTEIN DDB_G0281931-RELATED"/>
    <property type="match status" value="1"/>
</dbReference>
<dbReference type="Pfam" id="PF00560">
    <property type="entry name" value="LRR_1"/>
    <property type="match status" value="3"/>
</dbReference>
<accession>Q6F2N8</accession>
<evidence type="ECO:0000256" key="8">
    <source>
        <dbReference type="ARBA" id="ARBA00023180"/>
    </source>
</evidence>
<comment type="catalytic activity">
    <reaction evidence="10">
        <text>L-seryl-[protein] + ATP = O-phospho-L-seryl-[protein] + ADP + H(+)</text>
        <dbReference type="Rhea" id="RHEA:17989"/>
        <dbReference type="Rhea" id="RHEA-COMP:9863"/>
        <dbReference type="Rhea" id="RHEA-COMP:11604"/>
        <dbReference type="ChEBI" id="CHEBI:15378"/>
        <dbReference type="ChEBI" id="CHEBI:29999"/>
        <dbReference type="ChEBI" id="CHEBI:30616"/>
        <dbReference type="ChEBI" id="CHEBI:83421"/>
        <dbReference type="ChEBI" id="CHEBI:456216"/>
        <dbReference type="EC" id="2.7.11.1"/>
    </reaction>
</comment>
<keyword evidence="4" id="KW-0808">Transferase</keyword>
<evidence type="ECO:0000256" key="4">
    <source>
        <dbReference type="ARBA" id="ARBA00022679"/>
    </source>
</evidence>
<dbReference type="InterPro" id="IPR001611">
    <property type="entry name" value="Leu-rich_rpt"/>
</dbReference>
<evidence type="ECO:0000256" key="3">
    <source>
        <dbReference type="ARBA" id="ARBA00022614"/>
    </source>
</evidence>
<sequence>MRRCSCWQLLWLVLVCSWRIAAAQAQAAPRTDPTEAAALNTILGRWGKKASSEWNISGELCSGLASDKTNWDDYPNINPFIKCDCSYNNNSVCHIIKLRVYKLNVVGQLPSELQNFTYMEDLNLAFNPLSGQLPKEIGNLTNLLMLGVSFNNFTGELPEELGNLVKLEQLRAQDNDFTGKIPDNFGSMSSLEDIVYYAVTDGNCAI</sequence>
<feature type="signal peptide" evidence="11">
    <location>
        <begin position="1"/>
        <end position="23"/>
    </location>
</feature>
<evidence type="ECO:0000313" key="13">
    <source>
        <dbReference type="Proteomes" id="UP000000763"/>
    </source>
</evidence>
<dbReference type="InterPro" id="IPR051824">
    <property type="entry name" value="LRR_Rcpt-Like_S/T_Kinase"/>
</dbReference>
<reference evidence="13" key="1">
    <citation type="journal article" date="2005" name="Nature">
        <title>The map-based sequence of the rice genome.</title>
        <authorList>
            <consortium name="International rice genome sequencing project (IRGSP)"/>
            <person name="Matsumoto T."/>
            <person name="Wu J."/>
            <person name="Kanamori H."/>
            <person name="Katayose Y."/>
            <person name="Fujisawa M."/>
            <person name="Namiki N."/>
            <person name="Mizuno H."/>
            <person name="Yamamoto K."/>
            <person name="Antonio B.A."/>
            <person name="Baba T."/>
            <person name="Sakata K."/>
            <person name="Nagamura Y."/>
            <person name="Aoki H."/>
            <person name="Arikawa K."/>
            <person name="Arita K."/>
            <person name="Bito T."/>
            <person name="Chiden Y."/>
            <person name="Fujitsuka N."/>
            <person name="Fukunaka R."/>
            <person name="Hamada M."/>
            <person name="Harada C."/>
            <person name="Hayashi A."/>
            <person name="Hijishita S."/>
            <person name="Honda M."/>
            <person name="Hosokawa S."/>
            <person name="Ichikawa Y."/>
            <person name="Idonuma A."/>
            <person name="Iijima M."/>
            <person name="Ikeda M."/>
            <person name="Ikeno M."/>
            <person name="Ito K."/>
            <person name="Ito S."/>
            <person name="Ito T."/>
            <person name="Ito Y."/>
            <person name="Ito Y."/>
            <person name="Iwabuchi A."/>
            <person name="Kamiya K."/>
            <person name="Karasawa W."/>
            <person name="Kurita K."/>
            <person name="Katagiri S."/>
            <person name="Kikuta A."/>
            <person name="Kobayashi H."/>
            <person name="Kobayashi N."/>
            <person name="Machita K."/>
            <person name="Maehara T."/>
            <person name="Masukawa M."/>
            <person name="Mizubayashi T."/>
            <person name="Mukai Y."/>
            <person name="Nagasaki H."/>
            <person name="Nagata Y."/>
            <person name="Naito S."/>
            <person name="Nakashima M."/>
            <person name="Nakama Y."/>
            <person name="Nakamichi Y."/>
            <person name="Nakamura M."/>
            <person name="Meguro A."/>
            <person name="Negishi M."/>
            <person name="Ohta I."/>
            <person name="Ohta T."/>
            <person name="Okamoto M."/>
            <person name="Ono N."/>
            <person name="Saji S."/>
            <person name="Sakaguchi M."/>
            <person name="Sakai K."/>
            <person name="Shibata M."/>
            <person name="Shimokawa T."/>
            <person name="Song J."/>
            <person name="Takazaki Y."/>
            <person name="Terasawa K."/>
            <person name="Tsugane M."/>
            <person name="Tsuji K."/>
            <person name="Ueda S."/>
            <person name="Waki K."/>
            <person name="Yamagata H."/>
            <person name="Yamamoto M."/>
            <person name="Yamamoto S."/>
            <person name="Yamane H."/>
            <person name="Yoshiki S."/>
            <person name="Yoshihara R."/>
            <person name="Yukawa K."/>
            <person name="Zhong H."/>
            <person name="Yano M."/>
            <person name="Yuan Q."/>
            <person name="Ouyang S."/>
            <person name="Liu J."/>
            <person name="Jones K.M."/>
            <person name="Gansberger K."/>
            <person name="Moffat K."/>
            <person name="Hill J."/>
            <person name="Bera J."/>
            <person name="Fadrosh D."/>
            <person name="Jin S."/>
            <person name="Johri S."/>
            <person name="Kim M."/>
            <person name="Overton L."/>
            <person name="Reardon M."/>
            <person name="Tsitrin T."/>
            <person name="Vuong H."/>
            <person name="Weaver B."/>
            <person name="Ciecko A."/>
            <person name="Tallon L."/>
            <person name="Jackson J."/>
            <person name="Pai G."/>
            <person name="Aken S.V."/>
            <person name="Utterback T."/>
            <person name="Reidmuller S."/>
            <person name="Feldblyum T."/>
            <person name="Hsiao J."/>
            <person name="Zismann V."/>
            <person name="Iobst S."/>
            <person name="de Vazeille A.R."/>
            <person name="Buell C.R."/>
            <person name="Ying K."/>
            <person name="Li Y."/>
            <person name="Lu T."/>
            <person name="Huang Y."/>
            <person name="Zhao Q."/>
            <person name="Feng Q."/>
            <person name="Zhang L."/>
            <person name="Zhu J."/>
            <person name="Weng Q."/>
            <person name="Mu J."/>
            <person name="Lu Y."/>
            <person name="Fan D."/>
            <person name="Liu Y."/>
            <person name="Guan J."/>
            <person name="Zhang Y."/>
            <person name="Yu S."/>
            <person name="Liu X."/>
            <person name="Zhang Y."/>
            <person name="Hong G."/>
            <person name="Han B."/>
            <person name="Choisne N."/>
            <person name="Demange N."/>
            <person name="Orjeda G."/>
            <person name="Samain S."/>
            <person name="Cattolico L."/>
            <person name="Pelletier E."/>
            <person name="Couloux A."/>
            <person name="Segurens B."/>
            <person name="Wincker P."/>
            <person name="D'Hont A."/>
            <person name="Scarpelli C."/>
            <person name="Weissenbach J."/>
            <person name="Salanoubat M."/>
            <person name="Quetier F."/>
            <person name="Yu Y."/>
            <person name="Kim H.R."/>
            <person name="Rambo T."/>
            <person name="Currie J."/>
            <person name="Collura K."/>
            <person name="Luo M."/>
            <person name="Yang T."/>
            <person name="Ammiraju J.S.S."/>
            <person name="Engler F."/>
            <person name="Soderlund C."/>
            <person name="Wing R.A."/>
            <person name="Palmer L.E."/>
            <person name="de la Bastide M."/>
            <person name="Spiegel L."/>
            <person name="Nascimento L."/>
            <person name="Zutavern T."/>
            <person name="O'Shaughnessy A."/>
            <person name="Dike S."/>
            <person name="Dedhia N."/>
            <person name="Preston R."/>
            <person name="Balija V."/>
            <person name="McCombie W.R."/>
            <person name="Chow T."/>
            <person name="Chen H."/>
            <person name="Chung M."/>
            <person name="Chen C."/>
            <person name="Shaw J."/>
            <person name="Wu H."/>
            <person name="Hsiao K."/>
            <person name="Chao Y."/>
            <person name="Chu M."/>
            <person name="Cheng C."/>
            <person name="Hour A."/>
            <person name="Lee P."/>
            <person name="Lin S."/>
            <person name="Lin Y."/>
            <person name="Liou J."/>
            <person name="Liu S."/>
            <person name="Hsing Y."/>
            <person name="Raghuvanshi S."/>
            <person name="Mohanty A."/>
            <person name="Bharti A.K."/>
            <person name="Gaur A."/>
            <person name="Gupta V."/>
            <person name="Kumar D."/>
            <person name="Ravi V."/>
            <person name="Vij S."/>
            <person name="Kapur A."/>
            <person name="Khurana P."/>
            <person name="Khurana P."/>
            <person name="Khurana J.P."/>
            <person name="Tyagi A.K."/>
            <person name="Gaikwad K."/>
            <person name="Singh A."/>
            <person name="Dalal V."/>
            <person name="Srivastava S."/>
            <person name="Dixit A."/>
            <person name="Pal A.K."/>
            <person name="Ghazi I.A."/>
            <person name="Yadav M."/>
            <person name="Pandit A."/>
            <person name="Bhargava A."/>
            <person name="Sureshbabu K."/>
            <person name="Batra K."/>
            <person name="Sharma T.R."/>
            <person name="Mohapatra T."/>
            <person name="Singh N.K."/>
            <person name="Messing J."/>
            <person name="Nelson A.B."/>
            <person name="Fuks G."/>
            <person name="Kavchok S."/>
            <person name="Keizer G."/>
            <person name="Linton E."/>
            <person name="Llaca V."/>
            <person name="Song R."/>
            <person name="Tanyolac B."/>
            <person name="Young S."/>
            <person name="Ho-Il K."/>
            <person name="Hahn J.H."/>
            <person name="Sangsakoo G."/>
            <person name="Vanavichit A."/>
            <person name="de Mattos Luiz.A.T."/>
            <person name="Zimmer P.D."/>
            <person name="Malone G."/>
            <person name="Dellagostin O."/>
            <person name="de Oliveira A.C."/>
            <person name="Bevan M."/>
            <person name="Bancroft I."/>
            <person name="Minx P."/>
            <person name="Cordum H."/>
            <person name="Wilson R."/>
            <person name="Cheng Z."/>
            <person name="Jin W."/>
            <person name="Jiang J."/>
            <person name="Leong S.A."/>
            <person name="Iwama H."/>
            <person name="Gojobori T."/>
            <person name="Itoh T."/>
            <person name="Niimura Y."/>
            <person name="Fujii Y."/>
            <person name="Habara T."/>
            <person name="Sakai H."/>
            <person name="Sato Y."/>
            <person name="Wilson G."/>
            <person name="Kumar K."/>
            <person name="McCouch S."/>
            <person name="Juretic N."/>
            <person name="Hoen D."/>
            <person name="Wright S."/>
            <person name="Bruskiewich R."/>
            <person name="Bureau T."/>
            <person name="Miyao A."/>
            <person name="Hirochika H."/>
            <person name="Nishikawa T."/>
            <person name="Kadowaki K."/>
            <person name="Sugiura M."/>
            <person name="Burr B."/>
            <person name="Sasaki T."/>
        </authorList>
    </citation>
    <scope>NUCLEOTIDE SEQUENCE [LARGE SCALE GENOMIC DNA]</scope>
    <source>
        <strain evidence="13">cv. Nipponbare</strain>
    </source>
</reference>
<keyword evidence="8" id="KW-0325">Glycoprotein</keyword>
<dbReference type="SUPFAM" id="SSF52058">
    <property type="entry name" value="L domain-like"/>
    <property type="match status" value="1"/>
</dbReference>
<proteinExistence type="predicted"/>
<evidence type="ECO:0000256" key="2">
    <source>
        <dbReference type="ARBA" id="ARBA00022527"/>
    </source>
</evidence>
<keyword evidence="6" id="KW-0677">Repeat</keyword>
<dbReference type="EC" id="2.7.11.1" evidence="1"/>
<evidence type="ECO:0000256" key="10">
    <source>
        <dbReference type="ARBA" id="ARBA00048679"/>
    </source>
</evidence>
<dbReference type="PANTHER" id="PTHR48006:SF97">
    <property type="entry name" value="OS04G0291900 PROTEIN"/>
    <property type="match status" value="1"/>
</dbReference>
<feature type="chain" id="PRO_5004273719" description="non-specific serine/threonine protein kinase" evidence="11">
    <location>
        <begin position="24"/>
        <end position="206"/>
    </location>
</feature>
<dbReference type="EMBL" id="AC136220">
    <property type="protein sequence ID" value="AAT73687.1"/>
    <property type="molecule type" value="Genomic_DNA"/>
</dbReference>
<evidence type="ECO:0000256" key="5">
    <source>
        <dbReference type="ARBA" id="ARBA00022729"/>
    </source>
</evidence>